<comment type="caution">
    <text evidence="2">The sequence shown here is derived from an EMBL/GenBank/DDBJ whole genome shotgun (WGS) entry which is preliminary data.</text>
</comment>
<evidence type="ECO:0000313" key="2">
    <source>
        <dbReference type="EMBL" id="KAA1422870.1"/>
    </source>
</evidence>
<proteinExistence type="predicted"/>
<organism evidence="2 3">
    <name type="scientific">Mumia zhuanghuii</name>
    <dbReference type="NCBI Taxonomy" id="2585211"/>
    <lineage>
        <taxon>Bacteria</taxon>
        <taxon>Bacillati</taxon>
        <taxon>Actinomycetota</taxon>
        <taxon>Actinomycetes</taxon>
        <taxon>Propionibacteriales</taxon>
        <taxon>Nocardioidaceae</taxon>
        <taxon>Mumia</taxon>
    </lineage>
</organism>
<dbReference type="OrthoDB" id="9801244at2"/>
<reference evidence="2 3" key="1">
    <citation type="submission" date="2019-09" db="EMBL/GenBank/DDBJ databases">
        <title>Mumia zhuanghuii sp. nov. isolated from the intestinal contents of plateau pika (Ochotona curzoniae) in the Qinghai-Tibet plateau of China.</title>
        <authorList>
            <person name="Tian Z."/>
        </authorList>
    </citation>
    <scope>NUCLEOTIDE SEQUENCE [LARGE SCALE GENOMIC DNA]</scope>
    <source>
        <strain evidence="3">350</strain>
    </source>
</reference>
<name>A0A5Q6RXS9_9ACTN</name>
<feature type="region of interest" description="Disordered" evidence="1">
    <location>
        <begin position="249"/>
        <end position="268"/>
    </location>
</feature>
<gene>
    <name evidence="2" type="ORF">FE697_012025</name>
</gene>
<evidence type="ECO:0000256" key="1">
    <source>
        <dbReference type="SAM" id="MobiDB-lite"/>
    </source>
</evidence>
<dbReference type="AlphaFoldDB" id="A0A5Q6RXS9"/>
<evidence type="ECO:0000313" key="3">
    <source>
        <dbReference type="Proteomes" id="UP000307768"/>
    </source>
</evidence>
<dbReference type="Gene3D" id="2.130.10.10">
    <property type="entry name" value="YVTN repeat-like/Quinoprotein amine dehydrogenase"/>
    <property type="match status" value="1"/>
</dbReference>
<accession>A0A5Q6RXS9</accession>
<dbReference type="Proteomes" id="UP000307768">
    <property type="component" value="Unassembled WGS sequence"/>
</dbReference>
<dbReference type="InterPro" id="IPR015943">
    <property type="entry name" value="WD40/YVTN_repeat-like_dom_sf"/>
</dbReference>
<dbReference type="RefSeq" id="WP_149769820.1">
    <property type="nucleotide sequence ID" value="NZ_VDFQ02000003.1"/>
</dbReference>
<sequence length="299" mass="31597">MNPRHRRALIPGLLVVLLVIVLVAALAREARAADGEVDVERVSTITDARVPESSALVVSKRDPELAYTINDSGNVPTVFTIEVSTGDVVGATRLAGAEVVDTEALAIDHDGTLWVADIGDNDAIRSTVSLLAIEEPVLGEKSVRPLRYEVRYADGSADAEALLADPSGHGMFIVSKGLLGGQVYRLPQPLSRTSVNVAQPMAEAEAPALVTDGDFLPDGAQVVLRTYLGVHVLDATTWQETWSATLPETRQSESLAAEPDGTSVLVGSEGLPSPIQRVTLPEEQRAAMLAPASGIIDLD</sequence>
<dbReference type="InterPro" id="IPR011044">
    <property type="entry name" value="Quino_amine_DH_bsu"/>
</dbReference>
<dbReference type="EMBL" id="VDFQ02000003">
    <property type="protein sequence ID" value="KAA1422870.1"/>
    <property type="molecule type" value="Genomic_DNA"/>
</dbReference>
<protein>
    <submittedName>
        <fullName evidence="2">Esterase-like activity of phytase family protein</fullName>
    </submittedName>
</protein>
<dbReference type="SUPFAM" id="SSF50969">
    <property type="entry name" value="YVTN repeat-like/Quinoprotein amine dehydrogenase"/>
    <property type="match status" value="1"/>
</dbReference>